<evidence type="ECO:0000313" key="4">
    <source>
        <dbReference type="Proteomes" id="UP000011715"/>
    </source>
</evidence>
<dbReference type="Proteomes" id="UP000011715">
    <property type="component" value="Unassembled WGS sequence"/>
</dbReference>
<organism evidence="3 4">
    <name type="scientific">Magnaporthiopsis poae (strain ATCC 64411 / 73-15)</name>
    <name type="common">Kentucky bluegrass fungus</name>
    <name type="synonym">Magnaporthe poae</name>
    <dbReference type="NCBI Taxonomy" id="644358"/>
    <lineage>
        <taxon>Eukaryota</taxon>
        <taxon>Fungi</taxon>
        <taxon>Dikarya</taxon>
        <taxon>Ascomycota</taxon>
        <taxon>Pezizomycotina</taxon>
        <taxon>Sordariomycetes</taxon>
        <taxon>Sordariomycetidae</taxon>
        <taxon>Magnaporthales</taxon>
        <taxon>Magnaporthaceae</taxon>
        <taxon>Magnaporthiopsis</taxon>
    </lineage>
</organism>
<proteinExistence type="predicted"/>
<accession>A0A0C4E0U8</accession>
<dbReference type="AlphaFoldDB" id="A0A0C4E0U8"/>
<dbReference type="EMBL" id="GL876970">
    <property type="protein sequence ID" value="KLU86979.1"/>
    <property type="molecule type" value="Genomic_DNA"/>
</dbReference>
<feature type="signal peptide" evidence="1">
    <location>
        <begin position="1"/>
        <end position="18"/>
    </location>
</feature>
<protein>
    <submittedName>
        <fullName evidence="2 3">Uncharacterized protein</fullName>
    </submittedName>
</protein>
<evidence type="ECO:0000313" key="3">
    <source>
        <dbReference type="EnsemblFungi" id="MAPG_05985T0"/>
    </source>
</evidence>
<dbReference type="OrthoDB" id="5236000at2759"/>
<dbReference type="VEuPathDB" id="FungiDB:MAPG_05985"/>
<reference evidence="4" key="2">
    <citation type="submission" date="2010-05" db="EMBL/GenBank/DDBJ databases">
        <title>The genome sequence of Magnaporthe poae strain ATCC 64411.</title>
        <authorList>
            <person name="Ma L.-J."/>
            <person name="Dead R."/>
            <person name="Young S."/>
            <person name="Zeng Q."/>
            <person name="Koehrsen M."/>
            <person name="Alvarado L."/>
            <person name="Berlin A."/>
            <person name="Chapman S.B."/>
            <person name="Chen Z."/>
            <person name="Freedman E."/>
            <person name="Gellesch M."/>
            <person name="Goldberg J."/>
            <person name="Griggs A."/>
            <person name="Gujja S."/>
            <person name="Heilman E.R."/>
            <person name="Heiman D."/>
            <person name="Hepburn T."/>
            <person name="Howarth C."/>
            <person name="Jen D."/>
            <person name="Larson L."/>
            <person name="Mehta T."/>
            <person name="Neiman D."/>
            <person name="Pearson M."/>
            <person name="Roberts A."/>
            <person name="Saif S."/>
            <person name="Shea T."/>
            <person name="Shenoy N."/>
            <person name="Sisk P."/>
            <person name="Stolte C."/>
            <person name="Sykes S."/>
            <person name="Walk T."/>
            <person name="White J."/>
            <person name="Yandava C."/>
            <person name="Haas B."/>
            <person name="Nusbaum C."/>
            <person name="Birren B."/>
        </authorList>
    </citation>
    <scope>NUCLEOTIDE SEQUENCE [LARGE SCALE GENOMIC DNA]</scope>
    <source>
        <strain evidence="4">ATCC 64411 / 73-15</strain>
    </source>
</reference>
<reference evidence="3" key="4">
    <citation type="journal article" date="2015" name="G3 (Bethesda)">
        <title>Genome sequences of three phytopathogenic species of the Magnaporthaceae family of fungi.</title>
        <authorList>
            <person name="Okagaki L.H."/>
            <person name="Nunes C.C."/>
            <person name="Sailsbery J."/>
            <person name="Clay B."/>
            <person name="Brown D."/>
            <person name="John T."/>
            <person name="Oh Y."/>
            <person name="Young N."/>
            <person name="Fitzgerald M."/>
            <person name="Haas B.J."/>
            <person name="Zeng Q."/>
            <person name="Young S."/>
            <person name="Adiconis X."/>
            <person name="Fan L."/>
            <person name="Levin J.Z."/>
            <person name="Mitchell T.K."/>
            <person name="Okubara P.A."/>
            <person name="Farman M.L."/>
            <person name="Kohn L.M."/>
            <person name="Birren B."/>
            <person name="Ma L.-J."/>
            <person name="Dean R.A."/>
        </authorList>
    </citation>
    <scope>NUCLEOTIDE SEQUENCE</scope>
    <source>
        <strain evidence="3">ATCC 64411 / 73-15</strain>
    </source>
</reference>
<gene>
    <name evidence="2" type="ORF">MAPG_05985</name>
</gene>
<dbReference type="EnsemblFungi" id="MAPG_05985T0">
    <property type="protein sequence ID" value="MAPG_05985T0"/>
    <property type="gene ID" value="MAPG_05985"/>
</dbReference>
<reference evidence="2" key="1">
    <citation type="submission" date="2010-05" db="EMBL/GenBank/DDBJ databases">
        <title>The Genome Sequence of Magnaporthe poae strain ATCC 64411.</title>
        <authorList>
            <consortium name="The Broad Institute Genome Sequencing Platform"/>
            <consortium name="Broad Institute Genome Sequencing Center for Infectious Disease"/>
            <person name="Ma L.-J."/>
            <person name="Dead R."/>
            <person name="Young S."/>
            <person name="Zeng Q."/>
            <person name="Koehrsen M."/>
            <person name="Alvarado L."/>
            <person name="Berlin A."/>
            <person name="Chapman S.B."/>
            <person name="Chen Z."/>
            <person name="Freedman E."/>
            <person name="Gellesch M."/>
            <person name="Goldberg J."/>
            <person name="Griggs A."/>
            <person name="Gujja S."/>
            <person name="Heilman E.R."/>
            <person name="Heiman D."/>
            <person name="Hepburn T."/>
            <person name="Howarth C."/>
            <person name="Jen D."/>
            <person name="Larson L."/>
            <person name="Mehta T."/>
            <person name="Neiman D."/>
            <person name="Pearson M."/>
            <person name="Roberts A."/>
            <person name="Saif S."/>
            <person name="Shea T."/>
            <person name="Shenoy N."/>
            <person name="Sisk P."/>
            <person name="Stolte C."/>
            <person name="Sykes S."/>
            <person name="Walk T."/>
            <person name="White J."/>
            <person name="Yandava C."/>
            <person name="Haas B."/>
            <person name="Nusbaum C."/>
            <person name="Birren B."/>
        </authorList>
    </citation>
    <scope>NUCLEOTIDE SEQUENCE</scope>
    <source>
        <strain evidence="2">ATCC 64411</strain>
    </source>
</reference>
<evidence type="ECO:0000256" key="1">
    <source>
        <dbReference type="SAM" id="SignalP"/>
    </source>
</evidence>
<evidence type="ECO:0000313" key="2">
    <source>
        <dbReference type="EMBL" id="KLU86979.1"/>
    </source>
</evidence>
<sequence>MQLISALLLALSATTALAQGITLQPTTIRGPTRPVQCPVTVTETSKVTVTYSTTSVLTSIKTVTYVSVTTSTTTTTTTSRQTVTTTKPCGPADNCPTLTSTATACRTCLNPGCTDTVIISRPAGCTGPLPTTSIDLGCNVPNVCNKIGCKTVYVGI</sequence>
<feature type="chain" id="PRO_5009385577" evidence="1">
    <location>
        <begin position="19"/>
        <end position="156"/>
    </location>
</feature>
<dbReference type="EMBL" id="ADBL01001434">
    <property type="status" value="NOT_ANNOTATED_CDS"/>
    <property type="molecule type" value="Genomic_DNA"/>
</dbReference>
<keyword evidence="4" id="KW-1185">Reference proteome</keyword>
<keyword evidence="1" id="KW-0732">Signal</keyword>
<name>A0A0C4E0U8_MAGP6</name>
<reference evidence="3" key="5">
    <citation type="submission" date="2015-06" db="UniProtKB">
        <authorList>
            <consortium name="EnsemblFungi"/>
        </authorList>
    </citation>
    <scope>IDENTIFICATION</scope>
    <source>
        <strain evidence="3">ATCC 64411</strain>
    </source>
</reference>
<dbReference type="eggNOG" id="ENOG502T6KC">
    <property type="taxonomic scope" value="Eukaryota"/>
</dbReference>
<reference evidence="2" key="3">
    <citation type="submission" date="2011-03" db="EMBL/GenBank/DDBJ databases">
        <title>Annotation of Magnaporthe poae ATCC 64411.</title>
        <authorList>
            <person name="Ma L.-J."/>
            <person name="Dead R."/>
            <person name="Young S.K."/>
            <person name="Zeng Q."/>
            <person name="Gargeya S."/>
            <person name="Fitzgerald M."/>
            <person name="Haas B."/>
            <person name="Abouelleil A."/>
            <person name="Alvarado L."/>
            <person name="Arachchi H.M."/>
            <person name="Berlin A."/>
            <person name="Brown A."/>
            <person name="Chapman S.B."/>
            <person name="Chen Z."/>
            <person name="Dunbar C."/>
            <person name="Freedman E."/>
            <person name="Gearin G."/>
            <person name="Gellesch M."/>
            <person name="Goldberg J."/>
            <person name="Griggs A."/>
            <person name="Gujja S."/>
            <person name="Heiman D."/>
            <person name="Howarth C."/>
            <person name="Larson L."/>
            <person name="Lui A."/>
            <person name="MacDonald P.J.P."/>
            <person name="Mehta T."/>
            <person name="Montmayeur A."/>
            <person name="Murphy C."/>
            <person name="Neiman D."/>
            <person name="Pearson M."/>
            <person name="Priest M."/>
            <person name="Roberts A."/>
            <person name="Saif S."/>
            <person name="Shea T."/>
            <person name="Shenoy N."/>
            <person name="Sisk P."/>
            <person name="Stolte C."/>
            <person name="Sykes S."/>
            <person name="Yandava C."/>
            <person name="Wortman J."/>
            <person name="Nusbaum C."/>
            <person name="Birren B."/>
        </authorList>
    </citation>
    <scope>NUCLEOTIDE SEQUENCE</scope>
    <source>
        <strain evidence="2">ATCC 64411</strain>
    </source>
</reference>